<dbReference type="Pfam" id="PF00009">
    <property type="entry name" value="GTP_EFTU"/>
    <property type="match status" value="1"/>
</dbReference>
<dbReference type="Gene3D" id="3.40.50.10050">
    <property type="entry name" value="Translation initiation factor IF- 2, domain 3"/>
    <property type="match status" value="1"/>
</dbReference>
<accession>A0A6P8AWS3</accession>
<dbReference type="Pfam" id="PF22042">
    <property type="entry name" value="EF-G_D2"/>
    <property type="match status" value="1"/>
</dbReference>
<evidence type="ECO:0000259" key="13">
    <source>
        <dbReference type="PROSITE" id="PS51722"/>
    </source>
</evidence>
<dbReference type="FunFam" id="3.40.50.300:FF:000019">
    <property type="entry name" value="Translation initiation factor IF-2"/>
    <property type="match status" value="1"/>
</dbReference>
<comment type="subcellular location">
    <subcellularLocation>
        <location evidence="1">Mitochondrion</location>
    </subcellularLocation>
</comment>
<dbReference type="InterPro" id="IPR009000">
    <property type="entry name" value="Transl_B-barrel_sf"/>
</dbReference>
<evidence type="ECO:0000256" key="4">
    <source>
        <dbReference type="ARBA" id="ARBA00022741"/>
    </source>
</evidence>
<keyword evidence="6" id="KW-0809">Transit peptide</keyword>
<dbReference type="NCBIfam" id="TIGR00487">
    <property type="entry name" value="IF-2"/>
    <property type="match status" value="1"/>
</dbReference>
<reference evidence="15" key="3">
    <citation type="submission" date="2025-08" db="UniProtKB">
        <authorList>
            <consortium name="RefSeq"/>
        </authorList>
    </citation>
    <scope>IDENTIFICATION</scope>
    <source>
        <strain evidence="15">NI907</strain>
    </source>
</reference>
<feature type="compositionally biased region" description="Polar residues" evidence="12">
    <location>
        <begin position="416"/>
        <end position="427"/>
    </location>
</feature>
<dbReference type="PANTHER" id="PTHR43381:SF20">
    <property type="entry name" value="TRANSLATION INITIATION FACTOR IF-2, MITOCHONDRIAL"/>
    <property type="match status" value="1"/>
</dbReference>
<dbReference type="CDD" id="cd01887">
    <property type="entry name" value="IF2_eIF5B"/>
    <property type="match status" value="1"/>
</dbReference>
<dbReference type="SUPFAM" id="SSF52540">
    <property type="entry name" value="P-loop containing nucleoside triphosphate hydrolases"/>
    <property type="match status" value="1"/>
</dbReference>
<keyword evidence="14" id="KW-1185">Reference proteome</keyword>
<keyword evidence="7" id="KW-0496">Mitochondrion</keyword>
<dbReference type="Pfam" id="PF11987">
    <property type="entry name" value="IF-2"/>
    <property type="match status" value="1"/>
</dbReference>
<feature type="region of interest" description="Disordered" evidence="12">
    <location>
        <begin position="34"/>
        <end position="161"/>
    </location>
</feature>
<dbReference type="NCBIfam" id="TIGR00231">
    <property type="entry name" value="small_GTP"/>
    <property type="match status" value="1"/>
</dbReference>
<dbReference type="HAMAP" id="MF_00100_B">
    <property type="entry name" value="IF_2_B"/>
    <property type="match status" value="1"/>
</dbReference>
<dbReference type="Proteomes" id="UP000515153">
    <property type="component" value="Chromosome V"/>
</dbReference>
<feature type="compositionally biased region" description="Polar residues" evidence="12">
    <location>
        <begin position="307"/>
        <end position="323"/>
    </location>
</feature>
<dbReference type="AlphaFoldDB" id="A0A6P8AWS3"/>
<feature type="compositionally biased region" description="Basic and acidic residues" evidence="12">
    <location>
        <begin position="338"/>
        <end position="357"/>
    </location>
</feature>
<dbReference type="InterPro" id="IPR005225">
    <property type="entry name" value="Small_GTP-bd"/>
</dbReference>
<reference evidence="14 15" key="1">
    <citation type="journal article" date="2019" name="Mol. Biol. Evol.">
        <title>Blast fungal genomes show frequent chromosomal changes, gene gains and losses, and effector gene turnover.</title>
        <authorList>
            <person name="Gomez Luciano L.B."/>
            <person name="Jason Tsai I."/>
            <person name="Chuma I."/>
            <person name="Tosa Y."/>
            <person name="Chen Y.H."/>
            <person name="Li J.Y."/>
            <person name="Li M.Y."/>
            <person name="Jade Lu M.Y."/>
            <person name="Nakayashiki H."/>
            <person name="Li W.H."/>
        </authorList>
    </citation>
    <scope>NUCLEOTIDE SEQUENCE [LARGE SCALE GENOMIC DNA]</scope>
    <source>
        <strain evidence="14 15">NI907</strain>
    </source>
</reference>
<evidence type="ECO:0000313" key="15">
    <source>
        <dbReference type="RefSeq" id="XP_030979319.1"/>
    </source>
</evidence>
<feature type="coiled-coil region" evidence="11">
    <location>
        <begin position="906"/>
        <end position="945"/>
    </location>
</feature>
<feature type="compositionally biased region" description="Basic and acidic residues" evidence="12">
    <location>
        <begin position="471"/>
        <end position="496"/>
    </location>
</feature>
<evidence type="ECO:0000256" key="11">
    <source>
        <dbReference type="SAM" id="Coils"/>
    </source>
</evidence>
<dbReference type="Gene3D" id="2.40.30.10">
    <property type="entry name" value="Translation factors"/>
    <property type="match status" value="2"/>
</dbReference>
<protein>
    <recommendedName>
        <fullName evidence="10">Translation initiation factor IF-2, mitochondrial</fullName>
    </recommendedName>
</protein>
<dbReference type="GO" id="GO:0005739">
    <property type="term" value="C:mitochondrion"/>
    <property type="evidence" value="ECO:0007669"/>
    <property type="project" value="UniProtKB-SubCell"/>
</dbReference>
<comment type="function">
    <text evidence="9">One of the essential components for the initiation of protein synthesis. Protects formylmethionyl-tRNA from spontaneous hydrolysis and promotes its binding to the 30S ribosomal subunits. Also involved in the hydrolysis of GTP during the formation of the 70S ribosomal complex.</text>
</comment>
<sequence length="1159" mass="128605">MIRQRISSRQRNLFICAFCRTACRPNHRPLQHPSLPRWYSSAGQPQSQNEFNRNTHVTRSHTTAPTARQNTRTFEEDDDEEELLPHELAARARETAPTPAPAPSETTPEARPAPENHDTSAVPPTNHVPEPSNVPEPAESKPVETPRKPFVPIRQQNFKIDDEDDDLLDDLLPHEKAAQEHVAIQHDKEKRLILEENEDDFLTPAEVTARAHSYRTPKPSGQASSGFTIRRIVYGGPAVRNTAQASPSQGVAGPGESSAPMGSTATGNASDKTPRPPWAQLPRRPFKELSGAYTRPEPTHTHDDVNDVSQNIWAPSVNMSKKSLPTPVIKTRSRGSRARKDHDRKDYDRKLDTHIDRSPSSFLKGEQEQTTGTHIHHTKNRQDIQETLASSSQSTQSSHKDGDSDLFAQFGELDGNKTSSNKRSTTKQSDEKDWNWGKEVEKKAKVDEQKDMPKFTNSVATPDVEPTLNPQDREVADDRRSRGRDREVRDFSDKSKQKPRFSKNSYRDDDEDFSEEAEAMAQARRERKEQRRLQREMEELEKQEAAAVKTILVPEFITVADLGQSLGYKPAPFLNQLLKMGFEDITVESVMAGETAALVAQEYGFEPILDVGDQVDLKPRPPPEDPSALPPRPPIVTIMGHVDHGKTTMLDYLRKSSIAAGEHGGITQHIGAFSVKMSTGKVITFLDTPGHAAFLTMRQRGANITDMVILVVAADDSVKPQTLEALKHARAAKVPIIVAINKVDKDEARVDQVKLDLANNGVQLEDFGGDVQAVCVSGRTGLGMADLEENVIALAEMLDMRAETDGMAEGWILESAIKPLGRAASILVKRGTLRKGDLIVAGTSFAKVRLMLNEAGQEVDEAPPGTPVEVFGWRGTPSAGDMVLQAPDEDRARDATRYREEMAAWQKTAEGVAAQEKADREKAERERVEAEMKELMGEEGEAEVEEAPPGTTMVNFIIKGDVMGSVEAVYGAVMEIGNNEVRPRVLRSAPGQVTESDVEHAATTGSHIISFNSTVQGHIERLADQKGVRIMDHSIIYHLVDEVKAVLSEKLPPSISFKVNGEAEVLQVFPINIKGRKYKNIAGCRVRNGIIVRNSMYRVIRGTEEVFNGKLESLKHVKKDISEAKKNSECGIQFEDWDDIQVGDKIQAYEEVKETRYLP</sequence>
<dbReference type="FunFam" id="2.40.30.10:FF:000008">
    <property type="entry name" value="Translation initiation factor IF-2"/>
    <property type="match status" value="1"/>
</dbReference>
<dbReference type="OrthoDB" id="361630at2759"/>
<dbReference type="RefSeq" id="XP_030979319.1">
    <property type="nucleotide sequence ID" value="XM_031128421.1"/>
</dbReference>
<evidence type="ECO:0000256" key="2">
    <source>
        <dbReference type="ARBA" id="ARBA00007733"/>
    </source>
</evidence>
<proteinExistence type="inferred from homology"/>
<organism evidence="14 15">
    <name type="scientific">Pyricularia grisea</name>
    <name type="common">Crabgrass-specific blast fungus</name>
    <name type="synonym">Magnaporthe grisea</name>
    <dbReference type="NCBI Taxonomy" id="148305"/>
    <lineage>
        <taxon>Eukaryota</taxon>
        <taxon>Fungi</taxon>
        <taxon>Dikarya</taxon>
        <taxon>Ascomycota</taxon>
        <taxon>Pezizomycotina</taxon>
        <taxon>Sordariomycetes</taxon>
        <taxon>Sordariomycetidae</taxon>
        <taxon>Magnaporthales</taxon>
        <taxon>Pyriculariaceae</taxon>
        <taxon>Pyricularia</taxon>
    </lineage>
</organism>
<dbReference type="InterPro" id="IPR006847">
    <property type="entry name" value="IF2_N"/>
</dbReference>
<comment type="similarity">
    <text evidence="2">Belongs to the TRAFAC class translation factor GTPase superfamily. Classic translation factor GTPase family. IF-2 subfamily.</text>
</comment>
<dbReference type="InterPro" id="IPR027417">
    <property type="entry name" value="P-loop_NTPase"/>
</dbReference>
<dbReference type="Pfam" id="PF04760">
    <property type="entry name" value="IF2_N"/>
    <property type="match status" value="1"/>
</dbReference>
<evidence type="ECO:0000256" key="8">
    <source>
        <dbReference type="ARBA" id="ARBA00023134"/>
    </source>
</evidence>
<evidence type="ECO:0000256" key="9">
    <source>
        <dbReference type="ARBA" id="ARBA00025162"/>
    </source>
</evidence>
<keyword evidence="5" id="KW-0648">Protein biosynthesis</keyword>
<keyword evidence="4" id="KW-0547">Nucleotide-binding</keyword>
<keyword evidence="8" id="KW-0342">GTP-binding</keyword>
<dbReference type="InterPro" id="IPR023115">
    <property type="entry name" value="TIF_IF2_dom3"/>
</dbReference>
<dbReference type="InterPro" id="IPR000178">
    <property type="entry name" value="TF_IF2_bacterial-like"/>
</dbReference>
<dbReference type="GeneID" id="41963329"/>
<evidence type="ECO:0000313" key="14">
    <source>
        <dbReference type="Proteomes" id="UP000515153"/>
    </source>
</evidence>
<feature type="compositionally biased region" description="Basic and acidic residues" evidence="12">
    <location>
        <begin position="138"/>
        <end position="147"/>
    </location>
</feature>
<reference evidence="15" key="2">
    <citation type="submission" date="2019-10" db="EMBL/GenBank/DDBJ databases">
        <authorList>
            <consortium name="NCBI Genome Project"/>
        </authorList>
    </citation>
    <scope>NUCLEOTIDE SEQUENCE</scope>
    <source>
        <strain evidence="15">NI907</strain>
    </source>
</reference>
<evidence type="ECO:0000256" key="10">
    <source>
        <dbReference type="ARBA" id="ARBA00044200"/>
    </source>
</evidence>
<dbReference type="KEGG" id="pgri:PgNI_08424"/>
<feature type="region of interest" description="Disordered" evidence="12">
    <location>
        <begin position="195"/>
        <end position="515"/>
    </location>
</feature>
<dbReference type="CDD" id="cd03702">
    <property type="entry name" value="IF2_mtIF2_II"/>
    <property type="match status" value="1"/>
</dbReference>
<dbReference type="GO" id="GO:0005525">
    <property type="term" value="F:GTP binding"/>
    <property type="evidence" value="ECO:0007669"/>
    <property type="project" value="UniProtKB-KW"/>
</dbReference>
<gene>
    <name evidence="15" type="ORF">PgNI_08424</name>
</gene>
<dbReference type="PROSITE" id="PS51722">
    <property type="entry name" value="G_TR_2"/>
    <property type="match status" value="1"/>
</dbReference>
<dbReference type="GO" id="GO:0003743">
    <property type="term" value="F:translation initiation factor activity"/>
    <property type="evidence" value="ECO:0007669"/>
    <property type="project" value="UniProtKB-KW"/>
</dbReference>
<dbReference type="CDD" id="cd03692">
    <property type="entry name" value="mtIF2_IVc"/>
    <property type="match status" value="1"/>
</dbReference>
<evidence type="ECO:0000256" key="3">
    <source>
        <dbReference type="ARBA" id="ARBA00022540"/>
    </source>
</evidence>
<evidence type="ECO:0000256" key="6">
    <source>
        <dbReference type="ARBA" id="ARBA00022946"/>
    </source>
</evidence>
<dbReference type="Gene3D" id="3.40.50.300">
    <property type="entry name" value="P-loop containing nucleotide triphosphate hydrolases"/>
    <property type="match status" value="1"/>
</dbReference>
<dbReference type="InterPro" id="IPR015760">
    <property type="entry name" value="TIF_IF2"/>
</dbReference>
<feature type="domain" description="Tr-type G" evidence="13">
    <location>
        <begin position="631"/>
        <end position="806"/>
    </location>
</feature>
<dbReference type="InterPro" id="IPR044145">
    <property type="entry name" value="IF2_II"/>
</dbReference>
<feature type="compositionally biased region" description="Basic and acidic residues" evidence="12">
    <location>
        <begin position="428"/>
        <end position="453"/>
    </location>
</feature>
<keyword evidence="3" id="KW-0396">Initiation factor</keyword>
<evidence type="ECO:0000256" key="7">
    <source>
        <dbReference type="ARBA" id="ARBA00023128"/>
    </source>
</evidence>
<dbReference type="InterPro" id="IPR036925">
    <property type="entry name" value="TIF_IF2_dom3_sf"/>
</dbReference>
<evidence type="ECO:0000256" key="1">
    <source>
        <dbReference type="ARBA" id="ARBA00004173"/>
    </source>
</evidence>
<dbReference type="GO" id="GO:0003924">
    <property type="term" value="F:GTPase activity"/>
    <property type="evidence" value="ECO:0007669"/>
    <property type="project" value="InterPro"/>
</dbReference>
<keyword evidence="11" id="KW-0175">Coiled coil</keyword>
<evidence type="ECO:0000256" key="5">
    <source>
        <dbReference type="ARBA" id="ARBA00022917"/>
    </source>
</evidence>
<dbReference type="InterPro" id="IPR053905">
    <property type="entry name" value="EF-G-like_DII"/>
</dbReference>
<name>A0A6P8AWS3_PYRGI</name>
<dbReference type="PANTHER" id="PTHR43381">
    <property type="entry name" value="TRANSLATION INITIATION FACTOR IF-2-RELATED"/>
    <property type="match status" value="1"/>
</dbReference>
<feature type="compositionally biased region" description="Polar residues" evidence="12">
    <location>
        <begin position="260"/>
        <end position="271"/>
    </location>
</feature>
<evidence type="ECO:0000256" key="12">
    <source>
        <dbReference type="SAM" id="MobiDB-lite"/>
    </source>
</evidence>
<dbReference type="SUPFAM" id="SSF52156">
    <property type="entry name" value="Initiation factor IF2/eIF5b, domain 3"/>
    <property type="match status" value="1"/>
</dbReference>
<feature type="coiled-coil region" evidence="11">
    <location>
        <begin position="516"/>
        <end position="550"/>
    </location>
</feature>
<dbReference type="InterPro" id="IPR000795">
    <property type="entry name" value="T_Tr_GTP-bd_dom"/>
</dbReference>
<dbReference type="SUPFAM" id="SSF50447">
    <property type="entry name" value="Translation proteins"/>
    <property type="match status" value="2"/>
</dbReference>
<dbReference type="FunFam" id="3.40.50.10050:FF:000001">
    <property type="entry name" value="Translation initiation factor IF-2"/>
    <property type="match status" value="1"/>
</dbReference>
<feature type="compositionally biased region" description="Basic and acidic residues" evidence="12">
    <location>
        <begin position="83"/>
        <end position="94"/>
    </location>
</feature>
<feature type="compositionally biased region" description="Polar residues" evidence="12">
    <location>
        <begin position="41"/>
        <end position="72"/>
    </location>
</feature>